<dbReference type="CDD" id="cd06558">
    <property type="entry name" value="crotonase-like"/>
    <property type="match status" value="1"/>
</dbReference>
<dbReference type="InterPro" id="IPR014748">
    <property type="entry name" value="Enoyl-CoA_hydra_C"/>
</dbReference>
<organism evidence="3 4">
    <name type="scientific">Nonomuraea ferruginea</name>
    <dbReference type="NCBI Taxonomy" id="46174"/>
    <lineage>
        <taxon>Bacteria</taxon>
        <taxon>Bacillati</taxon>
        <taxon>Actinomycetota</taxon>
        <taxon>Actinomycetes</taxon>
        <taxon>Streptosporangiales</taxon>
        <taxon>Streptosporangiaceae</taxon>
        <taxon>Nonomuraea</taxon>
    </lineage>
</organism>
<sequence length="264" mass="28920">MAEAEDELVYEVDGGVAVIRLNRPRSLGAFTWPMIDAWARALREAQDDEGVRVVVLTGTGEGFCSGVDLKALDEIEATPIERKRMLTDRVHKVARAVEDLDKPLIAAVNGVAVGAGMDMALMCDMRFAARSARFSEGYIRIGLVPGDGGAYFLPRLVGPAKAMELLMTGDFVDADEALRLGIVNRVYDDEALMAETMEFARGIAAKPPIAISMIKRAVHQSMRTDLRTSLDLISSHMAIVQATDDYAEAMSAFREKRPGDYHNR</sequence>
<dbReference type="PROSITE" id="PS00166">
    <property type="entry name" value="ENOYL_COA_HYDRATASE"/>
    <property type="match status" value="1"/>
</dbReference>
<evidence type="ECO:0000256" key="1">
    <source>
        <dbReference type="ARBA" id="ARBA00005254"/>
    </source>
</evidence>
<dbReference type="Pfam" id="PF00378">
    <property type="entry name" value="ECH_1"/>
    <property type="match status" value="1"/>
</dbReference>
<comment type="caution">
    <text evidence="3">The sequence shown here is derived from an EMBL/GenBank/DDBJ whole genome shotgun (WGS) entry which is preliminary data.</text>
</comment>
<comment type="similarity">
    <text evidence="1 2">Belongs to the enoyl-CoA hydratase/isomerase family.</text>
</comment>
<dbReference type="Proteomes" id="UP001212498">
    <property type="component" value="Unassembled WGS sequence"/>
</dbReference>
<dbReference type="InterPro" id="IPR001753">
    <property type="entry name" value="Enoyl-CoA_hydra/iso"/>
</dbReference>
<dbReference type="Gene3D" id="3.90.226.10">
    <property type="entry name" value="2-enoyl-CoA Hydratase, Chain A, domain 1"/>
    <property type="match status" value="1"/>
</dbReference>
<evidence type="ECO:0000256" key="2">
    <source>
        <dbReference type="RuleBase" id="RU003707"/>
    </source>
</evidence>
<dbReference type="PANTHER" id="PTHR43802">
    <property type="entry name" value="ENOYL-COA HYDRATASE"/>
    <property type="match status" value="1"/>
</dbReference>
<dbReference type="RefSeq" id="WP_271278434.1">
    <property type="nucleotide sequence ID" value="NZ_BAABFD010000003.1"/>
</dbReference>
<dbReference type="InterPro" id="IPR018376">
    <property type="entry name" value="Enoyl-CoA_hyd/isom_CS"/>
</dbReference>
<dbReference type="SUPFAM" id="SSF52096">
    <property type="entry name" value="ClpP/crotonase"/>
    <property type="match status" value="1"/>
</dbReference>
<protein>
    <submittedName>
        <fullName evidence="3">Enoyl-CoA hydratase-related protein</fullName>
    </submittedName>
</protein>
<accession>A0ABT4T537</accession>
<dbReference type="PANTHER" id="PTHR43802:SF1">
    <property type="entry name" value="IP11341P-RELATED"/>
    <property type="match status" value="1"/>
</dbReference>
<dbReference type="EMBL" id="JAPNUD010000098">
    <property type="protein sequence ID" value="MDA0644460.1"/>
    <property type="molecule type" value="Genomic_DNA"/>
</dbReference>
<name>A0ABT4T537_9ACTN</name>
<gene>
    <name evidence="3" type="ORF">OUY24_27855</name>
</gene>
<dbReference type="Gene3D" id="1.10.12.10">
    <property type="entry name" value="Lyase 2-enoyl-coa Hydratase, Chain A, domain 2"/>
    <property type="match status" value="1"/>
</dbReference>
<evidence type="ECO:0000313" key="3">
    <source>
        <dbReference type="EMBL" id="MDA0644460.1"/>
    </source>
</evidence>
<proteinExistence type="inferred from homology"/>
<reference evidence="3 4" key="1">
    <citation type="submission" date="2022-11" db="EMBL/GenBank/DDBJ databases">
        <title>Nonomuraea corallina sp. nov., a new species of the genus Nonomuraea isolated from sea side sediment in Thai sea.</title>
        <authorList>
            <person name="Ngamcharungchit C."/>
            <person name="Matsumoto A."/>
            <person name="Suriyachadkun C."/>
            <person name="Panbangred W."/>
            <person name="Inahashi Y."/>
            <person name="Intra B."/>
        </authorList>
    </citation>
    <scope>NUCLEOTIDE SEQUENCE [LARGE SCALE GENOMIC DNA]</scope>
    <source>
        <strain evidence="3 4">DSM 43553</strain>
    </source>
</reference>
<keyword evidence="4" id="KW-1185">Reference proteome</keyword>
<dbReference type="InterPro" id="IPR029045">
    <property type="entry name" value="ClpP/crotonase-like_dom_sf"/>
</dbReference>
<evidence type="ECO:0000313" key="4">
    <source>
        <dbReference type="Proteomes" id="UP001212498"/>
    </source>
</evidence>